<dbReference type="EMBL" id="JBAWSX010000007">
    <property type="protein sequence ID" value="MEI4802433.1"/>
    <property type="molecule type" value="Genomic_DNA"/>
</dbReference>
<dbReference type="Pfam" id="PF11127">
    <property type="entry name" value="YgaP-like_TM"/>
    <property type="match status" value="1"/>
</dbReference>
<evidence type="ECO:0000259" key="2">
    <source>
        <dbReference type="Pfam" id="PF11127"/>
    </source>
</evidence>
<dbReference type="Proteomes" id="UP001372526">
    <property type="component" value="Unassembled WGS sequence"/>
</dbReference>
<protein>
    <submittedName>
        <fullName evidence="3">DUF2892 domain-containing protein</fullName>
    </submittedName>
</protein>
<comment type="caution">
    <text evidence="3">The sequence shown here is derived from an EMBL/GenBank/DDBJ whole genome shotgun (WGS) entry which is preliminary data.</text>
</comment>
<evidence type="ECO:0000256" key="1">
    <source>
        <dbReference type="SAM" id="MobiDB-lite"/>
    </source>
</evidence>
<proteinExistence type="predicted"/>
<evidence type="ECO:0000313" key="4">
    <source>
        <dbReference type="Proteomes" id="UP001372526"/>
    </source>
</evidence>
<dbReference type="RefSeq" id="WP_336472955.1">
    <property type="nucleotide sequence ID" value="NZ_JBAWSX010000007.1"/>
</dbReference>
<sequence>MGKQNIGTINALIRITLGFILLSCSTAKLVRKPWCTWSKIMLWVGAMRIAEGIIRFCPIVEACKFSKYMNMPDLKMPGMDFMKNGQSNKQEAPPTSHKDEKTSHGSYDASDKEIESELEKALLSKPL</sequence>
<dbReference type="InterPro" id="IPR021309">
    <property type="entry name" value="YgaP-like_TM"/>
</dbReference>
<gene>
    <name evidence="3" type="ORF">WAZ07_14100</name>
</gene>
<keyword evidence="4" id="KW-1185">Reference proteome</keyword>
<feature type="compositionally biased region" description="Basic and acidic residues" evidence="1">
    <location>
        <begin position="96"/>
        <end position="127"/>
    </location>
</feature>
<accession>A0ABU8FIB4</accession>
<feature type="region of interest" description="Disordered" evidence="1">
    <location>
        <begin position="79"/>
        <end position="127"/>
    </location>
</feature>
<reference evidence="3 4" key="1">
    <citation type="submission" date="2024-01" db="EMBL/GenBank/DDBJ databases">
        <title>Seven novel Bacillus-like species.</title>
        <authorList>
            <person name="Liu G."/>
        </authorList>
    </citation>
    <scope>NUCLEOTIDE SEQUENCE [LARGE SCALE GENOMIC DNA]</scope>
    <source>
        <strain evidence="3 4">FJAT-51639</strain>
    </source>
</reference>
<organism evidence="3 4">
    <name type="scientific">Bacillus bruguierae</name>
    <dbReference type="NCBI Taxonomy" id="3127667"/>
    <lineage>
        <taxon>Bacteria</taxon>
        <taxon>Bacillati</taxon>
        <taxon>Bacillota</taxon>
        <taxon>Bacilli</taxon>
        <taxon>Bacillales</taxon>
        <taxon>Bacillaceae</taxon>
        <taxon>Bacillus</taxon>
    </lineage>
</organism>
<feature type="domain" description="Inner membrane protein YgaP-like transmembrane" evidence="2">
    <location>
        <begin position="3"/>
        <end position="62"/>
    </location>
</feature>
<evidence type="ECO:0000313" key="3">
    <source>
        <dbReference type="EMBL" id="MEI4802433.1"/>
    </source>
</evidence>
<name>A0ABU8FIB4_9BACI</name>